<dbReference type="InterPro" id="IPR027417">
    <property type="entry name" value="P-loop_NTPase"/>
</dbReference>
<dbReference type="InterPro" id="IPR036388">
    <property type="entry name" value="WH-like_DNA-bd_sf"/>
</dbReference>
<dbReference type="EMBL" id="SMTK01000003">
    <property type="protein sequence ID" value="TDK25536.1"/>
    <property type="molecule type" value="Genomic_DNA"/>
</dbReference>
<dbReference type="GO" id="GO:0016887">
    <property type="term" value="F:ATP hydrolysis activity"/>
    <property type="evidence" value="ECO:0007669"/>
    <property type="project" value="InterPro"/>
</dbReference>
<dbReference type="InterPro" id="IPR005158">
    <property type="entry name" value="BTAD"/>
</dbReference>
<dbReference type="SUPFAM" id="SSF52540">
    <property type="entry name" value="P-loop containing nucleoside triphosphate hydrolases"/>
    <property type="match status" value="1"/>
</dbReference>
<feature type="domain" description="Bacterial transcriptional activator" evidence="5">
    <location>
        <begin position="119"/>
        <end position="268"/>
    </location>
</feature>
<dbReference type="Pfam" id="PF03704">
    <property type="entry name" value="BTAD"/>
    <property type="match status" value="1"/>
</dbReference>
<evidence type="ECO:0000259" key="4">
    <source>
        <dbReference type="SMART" id="SM00862"/>
    </source>
</evidence>
<feature type="domain" description="OmpR/PhoB-type" evidence="4">
    <location>
        <begin position="34"/>
        <end position="112"/>
    </location>
</feature>
<name>A0A4R5TWK2_9MICC</name>
<dbReference type="Gene3D" id="1.10.10.10">
    <property type="entry name" value="Winged helix-like DNA-binding domain superfamily/Winged helix DNA-binding domain"/>
    <property type="match status" value="1"/>
</dbReference>
<evidence type="ECO:0000313" key="6">
    <source>
        <dbReference type="EMBL" id="TDK25536.1"/>
    </source>
</evidence>
<keyword evidence="2" id="KW-0238">DNA-binding</keyword>
<dbReference type="Gene3D" id="3.40.50.300">
    <property type="entry name" value="P-loop containing nucleotide triphosphate hydrolases"/>
    <property type="match status" value="1"/>
</dbReference>
<dbReference type="SMART" id="SM01043">
    <property type="entry name" value="BTAD"/>
    <property type="match status" value="1"/>
</dbReference>
<dbReference type="OrthoDB" id="3691954at2"/>
<sequence length="1023" mass="109795">MEHDFGTGQVREHPHDDGRVAYRLLGPLTVTVRGRLLPLGGLRRRAVLALLLVARGASVGEDAIIDAVWGDNPPRDVRNGLQSHISRLRASWVQTAPDLECPVLRTPGGYRLAMTDVDVDVDEVTSSVAAAGQSLDSRPASAVSLLLHALGCWRGRPLQEFAGLPGWPDSALAAEQLQLDELHRRITEDLVEARLAAGLYAEVLPDLRRMTAQDVLSERPHRLLALALYRSGKPSEALNTLRGYRARLAEEAGLDPSAELGALEAKILAQHPALEPQRGGFTANAPRAPLAWLRPPAPLLGRDADLQRVRDAMAVSPLVTVTGTGGVGKTRLAMEVVSALARETDASPVVVLELASLRPGDSIDPVLAGMLGVRPGPEEPLGEVLVDYLRTRRLVLVLDNCEHLLVEVADLLERVLSDGPALTVLATSRERLGLRAEQVVPLGPLSTHNGAQDFTEAPAQGHRSVATRLFEQSARRVQDDFTLDERTLPAVDELCRRLDGLPLAIELAAGQVRTLGVMGLRDRLDDRLDLLSLPRQSSLRTVIDRSYALLTAPERAMFAGLSVFDGGFTLEAAERVAGGALTGSSTVKALTRLVEASMVSVRQDRSGRLRYSLLETLRAYAAERLAADTAAGSAVLSHTAWVVDLVEEAEGALEGPDEAQWVGILEAELPNIRTAWHGCISRSDLTAAARITVALANYAQIHEQSELWPWARALGVHPALAGHPLSAAVQSAAAQAACLQGDLDEAERLLAAAQQTLKAHPHVSQRAWSCAASANIVAIFRGSYLEAERLAREAYDAPSVSPLWRVILLADIALSRLYRGDIEGAREAVAPCARRAADVGCPAGRSFAAFVDGEVALVDDPDRAAAALEQAVVIARSVKAGYVEGVAMVSLLSGAMRRRDYQRAVDAFPAVIEHWQRSGMWVQQWTTLRLLAEFLADLDQPRPAVVLLSAADSAAEASVVGGPEAGRAKERWERLVRRLGPEDTARCVAMGSSMARSDVIVYALGIALPRARQAAGITVAARP</sequence>
<evidence type="ECO:0000259" key="5">
    <source>
        <dbReference type="SMART" id="SM01043"/>
    </source>
</evidence>
<dbReference type="GO" id="GO:0006355">
    <property type="term" value="P:regulation of DNA-templated transcription"/>
    <property type="evidence" value="ECO:0007669"/>
    <property type="project" value="InterPro"/>
</dbReference>
<keyword evidence="3" id="KW-0175">Coiled coil</keyword>
<dbReference type="SUPFAM" id="SSF46894">
    <property type="entry name" value="C-terminal effector domain of the bipartite response regulators"/>
    <property type="match status" value="1"/>
</dbReference>
<proteinExistence type="inferred from homology"/>
<gene>
    <name evidence="6" type="ORF">E2F48_09810</name>
</gene>
<dbReference type="Pfam" id="PF13401">
    <property type="entry name" value="AAA_22"/>
    <property type="match status" value="1"/>
</dbReference>
<dbReference type="InterPro" id="IPR049945">
    <property type="entry name" value="AAA_22"/>
</dbReference>
<dbReference type="InterPro" id="IPR016032">
    <property type="entry name" value="Sig_transdc_resp-reg_C-effctor"/>
</dbReference>
<dbReference type="PRINTS" id="PR00364">
    <property type="entry name" value="DISEASERSIST"/>
</dbReference>
<evidence type="ECO:0000256" key="3">
    <source>
        <dbReference type="SAM" id="Coils"/>
    </source>
</evidence>
<dbReference type="CDD" id="cd15831">
    <property type="entry name" value="BTAD"/>
    <property type="match status" value="1"/>
</dbReference>
<dbReference type="Pfam" id="PF25872">
    <property type="entry name" value="HTH_77"/>
    <property type="match status" value="1"/>
</dbReference>
<dbReference type="InterPro" id="IPR011990">
    <property type="entry name" value="TPR-like_helical_dom_sf"/>
</dbReference>
<evidence type="ECO:0000256" key="2">
    <source>
        <dbReference type="ARBA" id="ARBA00023125"/>
    </source>
</evidence>
<protein>
    <submittedName>
        <fullName evidence="6">Helix-turn-helix domain-containing protein</fullName>
    </submittedName>
</protein>
<keyword evidence="7" id="KW-1185">Reference proteome</keyword>
<evidence type="ECO:0000313" key="7">
    <source>
        <dbReference type="Proteomes" id="UP000295411"/>
    </source>
</evidence>
<comment type="similarity">
    <text evidence="1">Belongs to the AfsR/DnrI/RedD regulatory family.</text>
</comment>
<dbReference type="PANTHER" id="PTHR47691">
    <property type="entry name" value="REGULATOR-RELATED"/>
    <property type="match status" value="1"/>
</dbReference>
<accession>A0A4R5TWK2</accession>
<organism evidence="6 7">
    <name type="scientific">Arthrobacter crusticola</name>
    <dbReference type="NCBI Taxonomy" id="2547960"/>
    <lineage>
        <taxon>Bacteria</taxon>
        <taxon>Bacillati</taxon>
        <taxon>Actinomycetota</taxon>
        <taxon>Actinomycetes</taxon>
        <taxon>Micrococcales</taxon>
        <taxon>Micrococcaceae</taxon>
        <taxon>Arthrobacter</taxon>
    </lineage>
</organism>
<feature type="coiled-coil region" evidence="3">
    <location>
        <begin position="729"/>
        <end position="756"/>
    </location>
</feature>
<dbReference type="AlphaFoldDB" id="A0A4R5TWK2"/>
<dbReference type="SMART" id="SM00862">
    <property type="entry name" value="Trans_reg_C"/>
    <property type="match status" value="1"/>
</dbReference>
<evidence type="ECO:0000256" key="1">
    <source>
        <dbReference type="ARBA" id="ARBA00005820"/>
    </source>
</evidence>
<dbReference type="InterPro" id="IPR001867">
    <property type="entry name" value="OmpR/PhoB-type_DNA-bd"/>
</dbReference>
<dbReference type="PANTHER" id="PTHR47691:SF3">
    <property type="entry name" value="HTH-TYPE TRANSCRIPTIONAL REGULATOR RV0890C-RELATED"/>
    <property type="match status" value="1"/>
</dbReference>
<dbReference type="Proteomes" id="UP000295411">
    <property type="component" value="Unassembled WGS sequence"/>
</dbReference>
<dbReference type="GO" id="GO:0003677">
    <property type="term" value="F:DNA binding"/>
    <property type="evidence" value="ECO:0007669"/>
    <property type="project" value="UniProtKB-KW"/>
</dbReference>
<dbReference type="InterPro" id="IPR058852">
    <property type="entry name" value="HTH_77"/>
</dbReference>
<dbReference type="SUPFAM" id="SSF48452">
    <property type="entry name" value="TPR-like"/>
    <property type="match status" value="1"/>
</dbReference>
<dbReference type="GO" id="GO:0000160">
    <property type="term" value="P:phosphorelay signal transduction system"/>
    <property type="evidence" value="ECO:0007669"/>
    <property type="project" value="InterPro"/>
</dbReference>
<dbReference type="Gene3D" id="1.25.40.10">
    <property type="entry name" value="Tetratricopeptide repeat domain"/>
    <property type="match status" value="1"/>
</dbReference>
<reference evidence="6 7" key="1">
    <citation type="submission" date="2019-03" db="EMBL/GenBank/DDBJ databases">
        <title>Arthrobacter sp. nov., an bacterium isolated from biocrust in Mu Us Desert.</title>
        <authorList>
            <person name="Lixiong L."/>
        </authorList>
    </citation>
    <scope>NUCLEOTIDE SEQUENCE [LARGE SCALE GENOMIC DNA]</scope>
    <source>
        <strain evidence="6 7">SLN-3</strain>
    </source>
</reference>
<comment type="caution">
    <text evidence="6">The sequence shown here is derived from an EMBL/GenBank/DDBJ whole genome shotgun (WGS) entry which is preliminary data.</text>
</comment>